<dbReference type="InParanoid" id="G3JBA1"/>
<dbReference type="VEuPathDB" id="FungiDB:CCM_03531"/>
<keyword evidence="1" id="KW-0732">Signal</keyword>
<dbReference type="AlphaFoldDB" id="G3JBA1"/>
<sequence>MVRNSLCFLALAAAALGSPIQPDHDLDLESRQTASGCYHHAAPTCCLPGVCMCQNGWIYEINRDQMNAGGHGCDPPWGFIATSRNGHPHLLLSYEMQFYPQQSRHEADQDRGIARV</sequence>
<name>G3JBA1_CORMM</name>
<accession>G3JBA1</accession>
<dbReference type="OrthoDB" id="5238343at2759"/>
<dbReference type="Proteomes" id="UP000001610">
    <property type="component" value="Unassembled WGS sequence"/>
</dbReference>
<dbReference type="KEGG" id="cmt:CCM_03531"/>
<dbReference type="HOGENOM" id="CLU_160184_0_0_1"/>
<feature type="chain" id="PRO_5003445990" evidence="1">
    <location>
        <begin position="18"/>
        <end position="116"/>
    </location>
</feature>
<feature type="signal peptide" evidence="1">
    <location>
        <begin position="1"/>
        <end position="17"/>
    </location>
</feature>
<dbReference type="OMA" id="QCANGWV"/>
<dbReference type="GeneID" id="18165557"/>
<evidence type="ECO:0000313" key="2">
    <source>
        <dbReference type="EMBL" id="EGX95259.1"/>
    </source>
</evidence>
<evidence type="ECO:0000313" key="3">
    <source>
        <dbReference type="Proteomes" id="UP000001610"/>
    </source>
</evidence>
<dbReference type="EMBL" id="JH126400">
    <property type="protein sequence ID" value="EGX95259.1"/>
    <property type="molecule type" value="Genomic_DNA"/>
</dbReference>
<organism evidence="2 3">
    <name type="scientific">Cordyceps militaris (strain CM01)</name>
    <name type="common">Caterpillar fungus</name>
    <dbReference type="NCBI Taxonomy" id="983644"/>
    <lineage>
        <taxon>Eukaryota</taxon>
        <taxon>Fungi</taxon>
        <taxon>Dikarya</taxon>
        <taxon>Ascomycota</taxon>
        <taxon>Pezizomycotina</taxon>
        <taxon>Sordariomycetes</taxon>
        <taxon>Hypocreomycetidae</taxon>
        <taxon>Hypocreales</taxon>
        <taxon>Cordycipitaceae</taxon>
        <taxon>Cordyceps</taxon>
    </lineage>
</organism>
<evidence type="ECO:0000256" key="1">
    <source>
        <dbReference type="SAM" id="SignalP"/>
    </source>
</evidence>
<reference evidence="2 3" key="1">
    <citation type="journal article" date="2011" name="Genome Biol.">
        <title>Genome sequence of the insect pathogenic fungus Cordyceps militaris, a valued traditional Chinese medicine.</title>
        <authorList>
            <person name="Zheng P."/>
            <person name="Xia Y."/>
            <person name="Xiao G."/>
            <person name="Xiong C."/>
            <person name="Hu X."/>
            <person name="Zhang S."/>
            <person name="Zheng H."/>
            <person name="Huang Y."/>
            <person name="Zhou Y."/>
            <person name="Wang S."/>
            <person name="Zhao G.P."/>
            <person name="Liu X."/>
            <person name="St Leger R.J."/>
            <person name="Wang C."/>
        </authorList>
    </citation>
    <scope>NUCLEOTIDE SEQUENCE [LARGE SCALE GENOMIC DNA]</scope>
    <source>
        <strain evidence="2 3">CM01</strain>
    </source>
</reference>
<gene>
    <name evidence="2" type="ORF">CCM_03531</name>
</gene>
<protein>
    <submittedName>
        <fullName evidence="2">Uncharacterized protein</fullName>
    </submittedName>
</protein>
<dbReference type="RefSeq" id="XP_006668745.1">
    <property type="nucleotide sequence ID" value="XM_006668682.1"/>
</dbReference>
<proteinExistence type="predicted"/>
<dbReference type="eggNOG" id="ENOG502SZ6W">
    <property type="taxonomic scope" value="Eukaryota"/>
</dbReference>
<keyword evidence="3" id="KW-1185">Reference proteome</keyword>